<keyword evidence="7" id="KW-0238">DNA-binding</keyword>
<evidence type="ECO:0000256" key="4">
    <source>
        <dbReference type="ARBA" id="ARBA00022553"/>
    </source>
</evidence>
<evidence type="ECO:0000256" key="8">
    <source>
        <dbReference type="ARBA" id="ARBA00023163"/>
    </source>
</evidence>
<evidence type="ECO:0000313" key="14">
    <source>
        <dbReference type="Proteomes" id="UP000223596"/>
    </source>
</evidence>
<evidence type="ECO:0000256" key="10">
    <source>
        <dbReference type="PROSITE-ProRule" id="PRU00169"/>
    </source>
</evidence>
<dbReference type="SMART" id="SM00342">
    <property type="entry name" value="HTH_ARAC"/>
    <property type="match status" value="1"/>
</dbReference>
<dbReference type="PRINTS" id="PR00032">
    <property type="entry name" value="HTHARAC"/>
</dbReference>
<dbReference type="RefSeq" id="WP_003517324.1">
    <property type="nucleotide sequence ID" value="NZ_CP013828.1"/>
</dbReference>
<dbReference type="EMBL" id="PDBW01000001">
    <property type="protein sequence ID" value="PFH03643.1"/>
    <property type="molecule type" value="Genomic_DNA"/>
</dbReference>
<sequence length="259" mass="30435">MNKVLIVEDEDIMRKGLMFMPKWHEVDCIVVGEAVNGQDGLEKIQKYRPDIVIADINMPVMDGLEMLEKSIREYGYDAIIVSGYGEFEYARRGISLGVTEYLLKPIDYSKLYEAIRKIQAKRNADTNIKNAIRQIDAEKKKLGILEYKERKTGNRYVDFMIQTIHDNYHTRLALTDISEQCRMSCTYLNVKFKNETGYTFNDYLNRYRIQKAVDLLRENQYKIYEIAEMVGFSDYKYFIKVFKKYIGCSPARFISENTD</sequence>
<evidence type="ECO:0000256" key="7">
    <source>
        <dbReference type="ARBA" id="ARBA00023125"/>
    </source>
</evidence>
<dbReference type="InterPro" id="IPR018062">
    <property type="entry name" value="HTH_AraC-typ_CS"/>
</dbReference>
<name>A0AB36TII1_ACETH</name>
<dbReference type="PANTHER" id="PTHR42713">
    <property type="entry name" value="HISTIDINE KINASE-RELATED"/>
    <property type="match status" value="1"/>
</dbReference>
<evidence type="ECO:0000259" key="12">
    <source>
        <dbReference type="PROSITE" id="PS50110"/>
    </source>
</evidence>
<evidence type="ECO:0000313" key="13">
    <source>
        <dbReference type="EMBL" id="PFH03643.1"/>
    </source>
</evidence>
<evidence type="ECO:0000259" key="11">
    <source>
        <dbReference type="PROSITE" id="PS01124"/>
    </source>
</evidence>
<comment type="caution">
    <text evidence="13">The sequence shown here is derived from an EMBL/GenBank/DDBJ whole genome shotgun (WGS) entry which is preliminary data.</text>
</comment>
<dbReference type="GO" id="GO:0000160">
    <property type="term" value="P:phosphorelay signal transduction system"/>
    <property type="evidence" value="ECO:0007669"/>
    <property type="project" value="UniProtKB-KW"/>
</dbReference>
<dbReference type="Pfam" id="PF12833">
    <property type="entry name" value="HTH_18"/>
    <property type="match status" value="1"/>
</dbReference>
<evidence type="ECO:0000256" key="6">
    <source>
        <dbReference type="ARBA" id="ARBA00023015"/>
    </source>
</evidence>
<dbReference type="Pfam" id="PF00072">
    <property type="entry name" value="Response_reg"/>
    <property type="match status" value="1"/>
</dbReference>
<keyword evidence="3" id="KW-0963">Cytoplasm</keyword>
<keyword evidence="4 10" id="KW-0597">Phosphoprotein</keyword>
<dbReference type="Gene3D" id="1.10.10.60">
    <property type="entry name" value="Homeodomain-like"/>
    <property type="match status" value="2"/>
</dbReference>
<evidence type="ECO:0000256" key="5">
    <source>
        <dbReference type="ARBA" id="ARBA00023012"/>
    </source>
</evidence>
<feature type="modified residue" description="4-aspartylphosphate" evidence="10">
    <location>
        <position position="55"/>
    </location>
</feature>
<dbReference type="PROSITE" id="PS00041">
    <property type="entry name" value="HTH_ARAC_FAMILY_1"/>
    <property type="match status" value="1"/>
</dbReference>
<dbReference type="GO" id="GO:0043565">
    <property type="term" value="F:sequence-specific DNA binding"/>
    <property type="evidence" value="ECO:0007669"/>
    <property type="project" value="InterPro"/>
</dbReference>
<dbReference type="SMART" id="SM00448">
    <property type="entry name" value="REC"/>
    <property type="match status" value="1"/>
</dbReference>
<evidence type="ECO:0000256" key="9">
    <source>
        <dbReference type="ARBA" id="ARBA00024867"/>
    </source>
</evidence>
<comment type="subcellular location">
    <subcellularLocation>
        <location evidence="1">Cytoplasm</location>
    </subcellularLocation>
</comment>
<dbReference type="CDD" id="cd17536">
    <property type="entry name" value="REC_YesN-like"/>
    <property type="match status" value="1"/>
</dbReference>
<organism evidence="13 14">
    <name type="scientific">Acetivibrio thermocellus AD2</name>
    <dbReference type="NCBI Taxonomy" id="1138384"/>
    <lineage>
        <taxon>Bacteria</taxon>
        <taxon>Bacillati</taxon>
        <taxon>Bacillota</taxon>
        <taxon>Clostridia</taxon>
        <taxon>Eubacteriales</taxon>
        <taxon>Oscillospiraceae</taxon>
        <taxon>Acetivibrio</taxon>
    </lineage>
</organism>
<evidence type="ECO:0000256" key="3">
    <source>
        <dbReference type="ARBA" id="ARBA00022490"/>
    </source>
</evidence>
<dbReference type="PANTHER" id="PTHR42713:SF3">
    <property type="entry name" value="TRANSCRIPTIONAL REGULATORY PROTEIN HPTR"/>
    <property type="match status" value="1"/>
</dbReference>
<keyword evidence="8" id="KW-0804">Transcription</keyword>
<proteinExistence type="predicted"/>
<dbReference type="GO" id="GO:0005737">
    <property type="term" value="C:cytoplasm"/>
    <property type="evidence" value="ECO:0007669"/>
    <property type="project" value="UniProtKB-SubCell"/>
</dbReference>
<evidence type="ECO:0000256" key="2">
    <source>
        <dbReference type="ARBA" id="ARBA00018672"/>
    </source>
</evidence>
<dbReference type="InterPro" id="IPR018060">
    <property type="entry name" value="HTH_AraC"/>
</dbReference>
<feature type="domain" description="Response regulatory" evidence="12">
    <location>
        <begin position="3"/>
        <end position="119"/>
    </location>
</feature>
<reference evidence="13 14" key="1">
    <citation type="submission" date="2017-09" db="EMBL/GenBank/DDBJ databases">
        <title>Evaluation of Pacific Biosciences Sequencing Technology to Finishing C. thermocellum Genome Sequences.</title>
        <authorList>
            <person name="Brown S."/>
        </authorList>
    </citation>
    <scope>NUCLEOTIDE SEQUENCE [LARGE SCALE GENOMIC DNA]</scope>
    <source>
        <strain evidence="13 14">AD2</strain>
    </source>
</reference>
<dbReference type="PROSITE" id="PS50110">
    <property type="entry name" value="RESPONSE_REGULATORY"/>
    <property type="match status" value="1"/>
</dbReference>
<gene>
    <name evidence="13" type="ORF">M972_112455</name>
</gene>
<dbReference type="SUPFAM" id="SSF52172">
    <property type="entry name" value="CheY-like"/>
    <property type="match status" value="1"/>
</dbReference>
<feature type="domain" description="HTH araC/xylS-type" evidence="11">
    <location>
        <begin position="158"/>
        <end position="256"/>
    </location>
</feature>
<dbReference type="InterPro" id="IPR001789">
    <property type="entry name" value="Sig_transdc_resp-reg_receiver"/>
</dbReference>
<dbReference type="InterPro" id="IPR011006">
    <property type="entry name" value="CheY-like_superfamily"/>
</dbReference>
<evidence type="ECO:0000256" key="1">
    <source>
        <dbReference type="ARBA" id="ARBA00004496"/>
    </source>
</evidence>
<dbReference type="GO" id="GO:0003700">
    <property type="term" value="F:DNA-binding transcription factor activity"/>
    <property type="evidence" value="ECO:0007669"/>
    <property type="project" value="InterPro"/>
</dbReference>
<dbReference type="InterPro" id="IPR009057">
    <property type="entry name" value="Homeodomain-like_sf"/>
</dbReference>
<keyword evidence="6" id="KW-0805">Transcription regulation</keyword>
<comment type="function">
    <text evidence="9">May play the central regulatory role in sporulation. It may be an element of the effector pathway responsible for the activation of sporulation genes in response to nutritional stress. Spo0A may act in concert with spo0H (a sigma factor) to control the expression of some genes that are critical to the sporulation process.</text>
</comment>
<keyword evidence="5" id="KW-0902">Two-component regulatory system</keyword>
<dbReference type="Gene3D" id="3.40.50.2300">
    <property type="match status" value="1"/>
</dbReference>
<accession>A0AB36TII1</accession>
<protein>
    <recommendedName>
        <fullName evidence="2">Stage 0 sporulation protein A homolog</fullName>
    </recommendedName>
</protein>
<dbReference type="InterPro" id="IPR051552">
    <property type="entry name" value="HptR"/>
</dbReference>
<dbReference type="Proteomes" id="UP000223596">
    <property type="component" value="Unassembled WGS sequence"/>
</dbReference>
<dbReference type="GeneID" id="35802891"/>
<dbReference type="AlphaFoldDB" id="A0AB36TII1"/>
<dbReference type="InterPro" id="IPR020449">
    <property type="entry name" value="Tscrpt_reg_AraC-type_HTH"/>
</dbReference>
<dbReference type="SUPFAM" id="SSF46689">
    <property type="entry name" value="Homeodomain-like"/>
    <property type="match status" value="2"/>
</dbReference>
<dbReference type="PROSITE" id="PS01124">
    <property type="entry name" value="HTH_ARAC_FAMILY_2"/>
    <property type="match status" value="1"/>
</dbReference>